<dbReference type="Pfam" id="PF00258">
    <property type="entry name" value="Flavodoxin_1"/>
    <property type="match status" value="1"/>
</dbReference>
<dbReference type="Proteomes" id="UP001142372">
    <property type="component" value="Unassembled WGS sequence"/>
</dbReference>
<dbReference type="InterPro" id="IPR008254">
    <property type="entry name" value="Flavodoxin/NO_synth"/>
</dbReference>
<reference evidence="2" key="2">
    <citation type="submission" date="2023-01" db="EMBL/GenBank/DDBJ databases">
        <authorList>
            <person name="Sun Q."/>
            <person name="Evtushenko L."/>
        </authorList>
    </citation>
    <scope>NUCLEOTIDE SEQUENCE</scope>
    <source>
        <strain evidence="2">VKM Ac-1401</strain>
    </source>
</reference>
<dbReference type="EMBL" id="BSEN01000009">
    <property type="protein sequence ID" value="GLJ76537.1"/>
    <property type="molecule type" value="Genomic_DNA"/>
</dbReference>
<evidence type="ECO:0000313" key="2">
    <source>
        <dbReference type="EMBL" id="GLJ76537.1"/>
    </source>
</evidence>
<dbReference type="Gene3D" id="3.40.50.360">
    <property type="match status" value="1"/>
</dbReference>
<accession>A0A9W6HA50</accession>
<keyword evidence="3" id="KW-1185">Reference proteome</keyword>
<protein>
    <submittedName>
        <fullName evidence="2">Flavodoxin</fullName>
    </submittedName>
</protein>
<gene>
    <name evidence="2" type="ORF">GCM10017584_21110</name>
</gene>
<dbReference type="InterPro" id="IPR029039">
    <property type="entry name" value="Flavoprotein-like_sf"/>
</dbReference>
<organism evidence="2 3">
    <name type="scientific">Leifsonia poae</name>
    <dbReference type="NCBI Taxonomy" id="110933"/>
    <lineage>
        <taxon>Bacteria</taxon>
        <taxon>Bacillati</taxon>
        <taxon>Actinomycetota</taxon>
        <taxon>Actinomycetes</taxon>
        <taxon>Micrococcales</taxon>
        <taxon>Microbacteriaceae</taxon>
        <taxon>Leifsonia</taxon>
    </lineage>
</organism>
<dbReference type="GO" id="GO:0010181">
    <property type="term" value="F:FMN binding"/>
    <property type="evidence" value="ECO:0007669"/>
    <property type="project" value="InterPro"/>
</dbReference>
<dbReference type="PROSITE" id="PS00201">
    <property type="entry name" value="FLAVODOXIN"/>
    <property type="match status" value="1"/>
</dbReference>
<evidence type="ECO:0000313" key="3">
    <source>
        <dbReference type="Proteomes" id="UP001142372"/>
    </source>
</evidence>
<reference evidence="2" key="1">
    <citation type="journal article" date="2014" name="Int. J. Syst. Evol. Microbiol.">
        <title>Complete genome sequence of Corynebacterium casei LMG S-19264T (=DSM 44701T), isolated from a smear-ripened cheese.</title>
        <authorList>
            <consortium name="US DOE Joint Genome Institute (JGI-PGF)"/>
            <person name="Walter F."/>
            <person name="Albersmeier A."/>
            <person name="Kalinowski J."/>
            <person name="Ruckert C."/>
        </authorList>
    </citation>
    <scope>NUCLEOTIDE SEQUENCE</scope>
    <source>
        <strain evidence="2">VKM Ac-1401</strain>
    </source>
</reference>
<feature type="domain" description="Flavodoxin-like" evidence="1">
    <location>
        <begin position="1"/>
        <end position="165"/>
    </location>
</feature>
<dbReference type="AlphaFoldDB" id="A0A9W6HA50"/>
<dbReference type="InterPro" id="IPR001226">
    <property type="entry name" value="Flavodoxin_CS"/>
</dbReference>
<dbReference type="GO" id="GO:0009055">
    <property type="term" value="F:electron transfer activity"/>
    <property type="evidence" value="ECO:0007669"/>
    <property type="project" value="InterPro"/>
</dbReference>
<proteinExistence type="predicted"/>
<evidence type="ECO:0000259" key="1">
    <source>
        <dbReference type="PROSITE" id="PS50902"/>
    </source>
</evidence>
<dbReference type="SUPFAM" id="SSF52218">
    <property type="entry name" value="Flavoproteins"/>
    <property type="match status" value="1"/>
</dbReference>
<dbReference type="PROSITE" id="PS50902">
    <property type="entry name" value="FLAVODOXIN_LIKE"/>
    <property type="match status" value="1"/>
</dbReference>
<comment type="caution">
    <text evidence="2">The sequence shown here is derived from an EMBL/GenBank/DDBJ whole genome shotgun (WGS) entry which is preliminary data.</text>
</comment>
<name>A0A9W6HA50_9MICO</name>
<sequence length="182" mass="19277">MIVYESMFGNTRIVAEAIAEGLRETMEVVLLPVSDAPESTADVDLLIAGAPTHVHGLSRPASRMEAGQWADDPDKHLTLEPNAQGIGMREWVESCVDVAPRFAAFDTRADIAKMLSGSAGAKIDKSLRSLGSTRLQGPESFLVNKATHLEGGEAARARDWGEGLGIALLIAQRMGHTGATAG</sequence>